<dbReference type="PANTHER" id="PTHR31332:SF0">
    <property type="entry name" value="7-HYDROXYMETHYL CHLOROPHYLL A REDUCTASE, CHLOROPLASTIC"/>
    <property type="match status" value="1"/>
</dbReference>
<accession>A0A3S2Y0U1</accession>
<dbReference type="InterPro" id="IPR007516">
    <property type="entry name" value="Co_F420_Hydgase/DH_bsu_N"/>
</dbReference>
<evidence type="ECO:0000259" key="3">
    <source>
        <dbReference type="Pfam" id="PF04432"/>
    </source>
</evidence>
<protein>
    <submittedName>
        <fullName evidence="4">Coenzyme F420 hydrogenase</fullName>
    </submittedName>
</protein>
<reference evidence="5" key="1">
    <citation type="submission" date="2019-01" db="EMBL/GenBank/DDBJ databases">
        <title>Gri0909 isolated from a small marine red alga.</title>
        <authorList>
            <person name="Kim J."/>
            <person name="Jeong S.E."/>
            <person name="Jeon C.O."/>
        </authorList>
    </citation>
    <scope>NUCLEOTIDE SEQUENCE [LARGE SCALE GENOMIC DNA]</scope>
    <source>
        <strain evidence="5">Gri0909</strain>
    </source>
</reference>
<comment type="caution">
    <text evidence="4">The sequence shown here is derived from an EMBL/GenBank/DDBJ whole genome shotgun (WGS) entry which is preliminary data.</text>
</comment>
<dbReference type="EMBL" id="SADE01000004">
    <property type="protein sequence ID" value="RVU34288.1"/>
    <property type="molecule type" value="Genomic_DNA"/>
</dbReference>
<dbReference type="InterPro" id="IPR007525">
    <property type="entry name" value="FrhB_FdhB_C"/>
</dbReference>
<organism evidence="4 5">
    <name type="scientific">Hwanghaeella grinnelliae</name>
    <dbReference type="NCBI Taxonomy" id="2500179"/>
    <lineage>
        <taxon>Bacteria</taxon>
        <taxon>Pseudomonadati</taxon>
        <taxon>Pseudomonadota</taxon>
        <taxon>Alphaproteobacteria</taxon>
        <taxon>Rhodospirillales</taxon>
        <taxon>Rhodospirillaceae</taxon>
        <taxon>Hwanghaeella</taxon>
    </lineage>
</organism>
<feature type="region of interest" description="Disordered" evidence="1">
    <location>
        <begin position="1"/>
        <end position="25"/>
    </location>
</feature>
<sequence>MADAPQIGKRPFLKSDPAPETGEGLSVCPGIGLKHTFDPNTPNLRQELVSGWGPVLAVWEGYSADDEIRLSASSGGAATALSLFCLEQEGNGQVVHTAADPSAPYLNKTVMSRSREDLLRATGSRYAPSSPCEGLTDVLDQPTPSVFVGKPCDVAGAYKARKNRPDLDGKIGITIAFFCAGVPSTAGNLELAKRRGAKSSSSIQSLRYRGNGWPGLWSLVYKKDDGKTEKSEMTYAESWGFLQQYRQWRCYICPDHTGEFADIAVGDPWYRPVQPGEPGKSLIVARTQRGLETIKKAAAAGYIVLETEDPDLLPRSQPNLLETRGALWARLITLKLFGAATPVYSGFGLARFWFSELSLIAKIRSFSGTVKRVFKKGLTKRIEPSES</sequence>
<name>A0A3S2Y0U1_9PROT</name>
<dbReference type="OrthoDB" id="3247493at2"/>
<evidence type="ECO:0000313" key="5">
    <source>
        <dbReference type="Proteomes" id="UP000287447"/>
    </source>
</evidence>
<feature type="domain" description="Coenzyme F420 hydrogenase/dehydrogenase beta subunit N-terminal" evidence="2">
    <location>
        <begin position="59"/>
        <end position="132"/>
    </location>
</feature>
<dbReference type="GO" id="GO:0033354">
    <property type="term" value="P:chlorophyll cycle"/>
    <property type="evidence" value="ECO:0007669"/>
    <property type="project" value="TreeGrafter"/>
</dbReference>
<evidence type="ECO:0000313" key="4">
    <source>
        <dbReference type="EMBL" id="RVU34288.1"/>
    </source>
</evidence>
<dbReference type="GO" id="GO:0090415">
    <property type="term" value="F:7-hydroxymethyl chlorophyll a reductase activity"/>
    <property type="evidence" value="ECO:0007669"/>
    <property type="project" value="TreeGrafter"/>
</dbReference>
<dbReference type="PANTHER" id="PTHR31332">
    <property type="entry name" value="7-HYDROXYMETHYL CHLOROPHYLL A REDUCTASE, CHLOROPLASTIC"/>
    <property type="match status" value="1"/>
</dbReference>
<gene>
    <name evidence="4" type="ORF">EOI86_23600</name>
</gene>
<dbReference type="InterPro" id="IPR045220">
    <property type="entry name" value="FRHB/FDHB/HCAR-like"/>
</dbReference>
<proteinExistence type="predicted"/>
<evidence type="ECO:0000259" key="2">
    <source>
        <dbReference type="Pfam" id="PF04422"/>
    </source>
</evidence>
<dbReference type="Pfam" id="PF04432">
    <property type="entry name" value="FrhB_FdhB_C"/>
    <property type="match status" value="1"/>
</dbReference>
<dbReference type="Pfam" id="PF04422">
    <property type="entry name" value="FrhB_FdhB_N"/>
    <property type="match status" value="1"/>
</dbReference>
<dbReference type="Proteomes" id="UP000287447">
    <property type="component" value="Unassembled WGS sequence"/>
</dbReference>
<evidence type="ECO:0000256" key="1">
    <source>
        <dbReference type="SAM" id="MobiDB-lite"/>
    </source>
</evidence>
<feature type="domain" description="Coenzyme F420 hydrogenase/dehydrogenase beta subunit C-terminal" evidence="3">
    <location>
        <begin position="146"/>
        <end position="309"/>
    </location>
</feature>
<dbReference type="AlphaFoldDB" id="A0A3S2Y0U1"/>
<keyword evidence="5" id="KW-1185">Reference proteome</keyword>